<dbReference type="InterPro" id="IPR000277">
    <property type="entry name" value="Cys/Met-Metab_PyrdxlP-dep_enz"/>
</dbReference>
<dbReference type="EMBL" id="BAABKE010000004">
    <property type="protein sequence ID" value="GAA5099437.1"/>
    <property type="molecule type" value="Genomic_DNA"/>
</dbReference>
<dbReference type="SUPFAM" id="SSF53383">
    <property type="entry name" value="PLP-dependent transferases"/>
    <property type="match status" value="1"/>
</dbReference>
<dbReference type="InterPro" id="IPR015422">
    <property type="entry name" value="PyrdxlP-dep_Trfase_small"/>
</dbReference>
<evidence type="ECO:0000256" key="3">
    <source>
        <dbReference type="ARBA" id="ARBA00022679"/>
    </source>
</evidence>
<reference evidence="7" key="1">
    <citation type="journal article" date="2019" name="Int. J. Syst. Evol. Microbiol.">
        <title>The Global Catalogue of Microorganisms (GCM) 10K type strain sequencing project: providing services to taxonomists for standard genome sequencing and annotation.</title>
        <authorList>
            <consortium name="The Broad Institute Genomics Platform"/>
            <consortium name="The Broad Institute Genome Sequencing Center for Infectious Disease"/>
            <person name="Wu L."/>
            <person name="Ma J."/>
        </authorList>
    </citation>
    <scope>NUCLEOTIDE SEQUENCE [LARGE SCALE GENOMIC DNA]</scope>
    <source>
        <strain evidence="7">JCM 18424</strain>
    </source>
</reference>
<comment type="similarity">
    <text evidence="2 5">Belongs to the trans-sulfuration enzymes family.</text>
</comment>
<dbReference type="InterPro" id="IPR015421">
    <property type="entry name" value="PyrdxlP-dep_Trfase_major"/>
</dbReference>
<dbReference type="Pfam" id="PF01053">
    <property type="entry name" value="Cys_Met_Meta_PP"/>
    <property type="match status" value="1"/>
</dbReference>
<dbReference type="PANTHER" id="PTHR43797">
    <property type="entry name" value="HOMOCYSTEINE/CYSTEINE SYNTHASE"/>
    <property type="match status" value="1"/>
</dbReference>
<dbReference type="Proteomes" id="UP001500631">
    <property type="component" value="Unassembled WGS sequence"/>
</dbReference>
<gene>
    <name evidence="6" type="ORF">GCM10023338_12920</name>
</gene>
<dbReference type="PIRSF" id="PIRSF001434">
    <property type="entry name" value="CGS"/>
    <property type="match status" value="1"/>
</dbReference>
<protein>
    <submittedName>
        <fullName evidence="6">PLP-dependent transferase</fullName>
    </submittedName>
</protein>
<proteinExistence type="inferred from homology"/>
<evidence type="ECO:0000256" key="4">
    <source>
        <dbReference type="ARBA" id="ARBA00022898"/>
    </source>
</evidence>
<keyword evidence="7" id="KW-1185">Reference proteome</keyword>
<dbReference type="Gene3D" id="3.40.640.10">
    <property type="entry name" value="Type I PLP-dependent aspartate aminotransferase-like (Major domain)"/>
    <property type="match status" value="1"/>
</dbReference>
<comment type="caution">
    <text evidence="6">The sequence shown here is derived from an EMBL/GenBank/DDBJ whole genome shotgun (WGS) entry which is preliminary data.</text>
</comment>
<evidence type="ECO:0000256" key="1">
    <source>
        <dbReference type="ARBA" id="ARBA00001933"/>
    </source>
</evidence>
<evidence type="ECO:0000256" key="2">
    <source>
        <dbReference type="ARBA" id="ARBA00009077"/>
    </source>
</evidence>
<dbReference type="InterPro" id="IPR015424">
    <property type="entry name" value="PyrdxlP-dep_Trfase"/>
</dbReference>
<evidence type="ECO:0000313" key="7">
    <source>
        <dbReference type="Proteomes" id="UP001500631"/>
    </source>
</evidence>
<dbReference type="InterPro" id="IPR006235">
    <property type="entry name" value="OAc-hSer/O-AcSer_sulfhydrylase"/>
</dbReference>
<keyword evidence="4 5" id="KW-0663">Pyridoxal phosphate</keyword>
<evidence type="ECO:0000313" key="6">
    <source>
        <dbReference type="EMBL" id="GAA5099437.1"/>
    </source>
</evidence>
<dbReference type="GO" id="GO:0016740">
    <property type="term" value="F:transferase activity"/>
    <property type="evidence" value="ECO:0007669"/>
    <property type="project" value="UniProtKB-KW"/>
</dbReference>
<dbReference type="PANTHER" id="PTHR43797:SF2">
    <property type="entry name" value="HOMOCYSTEINE_CYSTEINE SYNTHASE"/>
    <property type="match status" value="1"/>
</dbReference>
<dbReference type="Gene3D" id="3.90.1150.10">
    <property type="entry name" value="Aspartate Aminotransferase, domain 1"/>
    <property type="match status" value="1"/>
</dbReference>
<accession>A0ABP9MNS0</accession>
<sequence length="415" mass="45898">MVDSQCKGFNSQLLSADKSIKDAHGAINTPIYRTAAYEFPNSQAIADAFQNKEMIPSHTYSRISNPSVESLEKKIKAISGGDNVMLFSSGMGAISNAFMALAYAGSNIVTSPHLFGNTFAFFQFTLAEFGVEVRFVDTDDLAAIENAIDENTCAFFCEVITNPHLEIADLANISPILKKHNVPMVVDTTIIPWCGFDAKKFGVDIEVVSTTKYISGGATSLGGAIVDYGSFDWSKHPRLKKVTPQAPFSAFMFKIKREIARNFGANMDPDTAFFQSLGLETLTLRYEKMSNNAYELAKFLETLPQIVKVSYTQLDSSPYKKLSDEMFKGHPGAMLTFDLKDQVTCFAFMDKLQLIKRATNLFDNNSLIIHPASTIYGTFTAEMRKVIGIEDTLIRMSVGLEELEDIKADILQALQ</sequence>
<keyword evidence="3 6" id="KW-0808">Transferase</keyword>
<evidence type="ECO:0000256" key="5">
    <source>
        <dbReference type="RuleBase" id="RU362118"/>
    </source>
</evidence>
<name>A0ABP9MNS0_9GAMM</name>
<dbReference type="RefSeq" id="WP_077925379.1">
    <property type="nucleotide sequence ID" value="NZ_BAABKE010000004.1"/>
</dbReference>
<comment type="cofactor">
    <cofactor evidence="1 5">
        <name>pyridoxal 5'-phosphate</name>
        <dbReference type="ChEBI" id="CHEBI:597326"/>
    </cofactor>
</comment>
<organism evidence="6 7">
    <name type="scientific">Wohlfahrtiimonas larvae</name>
    <dbReference type="NCBI Taxonomy" id="1157986"/>
    <lineage>
        <taxon>Bacteria</taxon>
        <taxon>Pseudomonadati</taxon>
        <taxon>Pseudomonadota</taxon>
        <taxon>Gammaproteobacteria</taxon>
        <taxon>Cardiobacteriales</taxon>
        <taxon>Ignatzschineriaceae</taxon>
        <taxon>Wohlfahrtiimonas</taxon>
    </lineage>
</organism>